<name>A0A285S3P3_9HYPH</name>
<keyword evidence="3" id="KW-1185">Reference proteome</keyword>
<dbReference type="OrthoDB" id="7169664at2"/>
<sequence length="347" mass="35609">MTDDTTRSPQTSGTPPRKPGSKRGYILLATLVVLVIALWSGYWTVARGMVSDLFTSMRLAAQAEGGEIACTDQDLGGFPFRFELSCQPLSVAGVRGERASFEGFRAVALAYNPWHVIVEADSPASVEAQGLVPGLKAVWTTARASLRLGNSDLNRGDIEIVAPELSLADDSLSATAGLANLHLRKSPDMEGAADAALRLDALALPGTAAPVDVLANVRLAGGAALLSPRGADLIALLKSEGALAVQELRLASGGVTLLATGNLWLDEAGRLNGTLPLTVAGAAGLPPLLAPFFPQGSNVPTSLAGALAAFGQPATLDGEPAVAVPLAFAEGTARVGFIPVGKLPPLR</sequence>
<dbReference type="InterPro" id="IPR018666">
    <property type="entry name" value="DUF2125"/>
</dbReference>
<proteinExistence type="predicted"/>
<evidence type="ECO:0008006" key="4">
    <source>
        <dbReference type="Google" id="ProtNLM"/>
    </source>
</evidence>
<reference evidence="2 3" key="1">
    <citation type="submission" date="2017-08" db="EMBL/GenBank/DDBJ databases">
        <authorList>
            <person name="de Groot N.N."/>
        </authorList>
    </citation>
    <scope>NUCLEOTIDE SEQUENCE [LARGE SCALE GENOMIC DNA]</scope>
    <source>
        <strain evidence="2 3">USBA 352</strain>
    </source>
</reference>
<keyword evidence="1" id="KW-0812">Transmembrane</keyword>
<dbReference type="EMBL" id="OBML01000003">
    <property type="protein sequence ID" value="SOB99544.1"/>
    <property type="molecule type" value="Genomic_DNA"/>
</dbReference>
<feature type="transmembrane region" description="Helical" evidence="1">
    <location>
        <begin position="25"/>
        <end position="45"/>
    </location>
</feature>
<dbReference type="Proteomes" id="UP000219331">
    <property type="component" value="Unassembled WGS sequence"/>
</dbReference>
<dbReference type="RefSeq" id="WP_097174274.1">
    <property type="nucleotide sequence ID" value="NZ_OBML01000003.1"/>
</dbReference>
<organism evidence="2 3">
    <name type="scientific">Stappia indica</name>
    <dbReference type="NCBI Taxonomy" id="538381"/>
    <lineage>
        <taxon>Bacteria</taxon>
        <taxon>Pseudomonadati</taxon>
        <taxon>Pseudomonadota</taxon>
        <taxon>Alphaproteobacteria</taxon>
        <taxon>Hyphomicrobiales</taxon>
        <taxon>Stappiaceae</taxon>
        <taxon>Stappia</taxon>
    </lineage>
</organism>
<dbReference type="AlphaFoldDB" id="A0A285S3P3"/>
<evidence type="ECO:0000256" key="1">
    <source>
        <dbReference type="SAM" id="Phobius"/>
    </source>
</evidence>
<evidence type="ECO:0000313" key="2">
    <source>
        <dbReference type="EMBL" id="SOB99544.1"/>
    </source>
</evidence>
<protein>
    <recommendedName>
        <fullName evidence="4">DUF2125 domain-containing protein</fullName>
    </recommendedName>
</protein>
<dbReference type="STRING" id="538381.GCA_001696535_04240"/>
<dbReference type="Pfam" id="PF09898">
    <property type="entry name" value="DUF2125"/>
    <property type="match status" value="1"/>
</dbReference>
<gene>
    <name evidence="2" type="ORF">SAMN05421512_103127</name>
</gene>
<keyword evidence="1" id="KW-1133">Transmembrane helix</keyword>
<evidence type="ECO:0000313" key="3">
    <source>
        <dbReference type="Proteomes" id="UP000219331"/>
    </source>
</evidence>
<accession>A0A285S3P3</accession>
<keyword evidence="1" id="KW-0472">Membrane</keyword>